<gene>
    <name evidence="1" type="ORF">FEM21_22680</name>
</gene>
<sequence length="51" mass="5934">MKNLSLNTKQNAAIKQTLSLEEFIKKYISQSTAEIKEIIFSFDLKKTLKKE</sequence>
<evidence type="ECO:0000313" key="2">
    <source>
        <dbReference type="Proteomes" id="UP000027064"/>
    </source>
</evidence>
<keyword evidence="2" id="KW-1185">Reference proteome</keyword>
<dbReference type="STRING" id="1492738.FEM21_22680"/>
<comment type="caution">
    <text evidence="1">The sequence shown here is derived from an EMBL/GenBank/DDBJ whole genome shotgun (WGS) entry which is preliminary data.</text>
</comment>
<dbReference type="RefSeq" id="WP_160171315.1">
    <property type="nucleotide sequence ID" value="NZ_JNCA01000021.1"/>
</dbReference>
<name>A0A066WV44_9FLAO</name>
<dbReference type="EMBL" id="JNCA01000021">
    <property type="protein sequence ID" value="KDN54545.1"/>
    <property type="molecule type" value="Genomic_DNA"/>
</dbReference>
<dbReference type="AlphaFoldDB" id="A0A066WV44"/>
<reference evidence="1 2" key="1">
    <citation type="submission" date="2014-05" db="EMBL/GenBank/DDBJ databases">
        <title>Genome Sequence of Flavobacterium sp. EM1321.</title>
        <authorList>
            <person name="Shin S.-K."/>
            <person name="Yi H."/>
        </authorList>
    </citation>
    <scope>NUCLEOTIDE SEQUENCE [LARGE SCALE GENOMIC DNA]</scope>
    <source>
        <strain evidence="1 2">EM1321</strain>
    </source>
</reference>
<organism evidence="1 2">
    <name type="scientific">Flavobacterium seoulense</name>
    <dbReference type="NCBI Taxonomy" id="1492738"/>
    <lineage>
        <taxon>Bacteria</taxon>
        <taxon>Pseudomonadati</taxon>
        <taxon>Bacteroidota</taxon>
        <taxon>Flavobacteriia</taxon>
        <taxon>Flavobacteriales</taxon>
        <taxon>Flavobacteriaceae</taxon>
        <taxon>Flavobacterium</taxon>
    </lineage>
</organism>
<dbReference type="PATRIC" id="fig|1492738.3.peg.2256"/>
<proteinExistence type="predicted"/>
<protein>
    <submittedName>
        <fullName evidence="1">Uncharacterized protein</fullName>
    </submittedName>
</protein>
<accession>A0A066WV44</accession>
<evidence type="ECO:0000313" key="1">
    <source>
        <dbReference type="EMBL" id="KDN54545.1"/>
    </source>
</evidence>
<dbReference type="Proteomes" id="UP000027064">
    <property type="component" value="Unassembled WGS sequence"/>
</dbReference>